<dbReference type="RefSeq" id="XP_038728342.1">
    <property type="nucleotide sequence ID" value="XM_038880948.1"/>
</dbReference>
<accession>A0A9P5HXZ6</accession>
<gene>
    <name evidence="1" type="ORF">EAE97_010433</name>
</gene>
<dbReference type="Proteomes" id="UP000710849">
    <property type="component" value="Unassembled WGS sequence"/>
</dbReference>
<evidence type="ECO:0000313" key="1">
    <source>
        <dbReference type="EMBL" id="KAF7926133.1"/>
    </source>
</evidence>
<dbReference type="GeneID" id="62154021"/>
<sequence>MNYGLTSVKHLSLDGEYFYDIDAIERIEAAYPNLEILTIRVEGNDFFRDLIEYDPRLDFEPIEIDSSFLDNLAATISNGKGCPSRKAQRYGELKDKYNKHTKLFDRTKGRNSEYWKRVNMRVVLLQKSVCSWL</sequence>
<keyword evidence="2" id="KW-1185">Reference proteome</keyword>
<evidence type="ECO:0000313" key="2">
    <source>
        <dbReference type="Proteomes" id="UP000710849"/>
    </source>
</evidence>
<organism evidence="1 2">
    <name type="scientific">Botrytis byssoidea</name>
    <dbReference type="NCBI Taxonomy" id="139641"/>
    <lineage>
        <taxon>Eukaryota</taxon>
        <taxon>Fungi</taxon>
        <taxon>Dikarya</taxon>
        <taxon>Ascomycota</taxon>
        <taxon>Pezizomycotina</taxon>
        <taxon>Leotiomycetes</taxon>
        <taxon>Helotiales</taxon>
        <taxon>Sclerotiniaceae</taxon>
        <taxon>Botrytis</taxon>
    </lineage>
</organism>
<proteinExistence type="predicted"/>
<reference evidence="1 2" key="1">
    <citation type="journal article" date="2020" name="Genome Biol. Evol.">
        <title>Comparative genomics of Sclerotiniaceae.</title>
        <authorList>
            <person name="Valero Jimenez C.A."/>
            <person name="Steentjes M."/>
            <person name="Scholten O.E."/>
            <person name="Van Kan J.A.L."/>
        </authorList>
    </citation>
    <scope>NUCLEOTIDE SEQUENCE [LARGE SCALE GENOMIC DNA]</scope>
    <source>
        <strain evidence="1 2">MUCL 94</strain>
    </source>
</reference>
<dbReference type="AlphaFoldDB" id="A0A9P5HXZ6"/>
<comment type="caution">
    <text evidence="1">The sequence shown here is derived from an EMBL/GenBank/DDBJ whole genome shotgun (WGS) entry which is preliminary data.</text>
</comment>
<name>A0A9P5HXZ6_9HELO</name>
<protein>
    <submittedName>
        <fullName evidence="1">Uncharacterized protein</fullName>
    </submittedName>
</protein>
<dbReference type="EMBL" id="RCSW01000027">
    <property type="protein sequence ID" value="KAF7926133.1"/>
    <property type="molecule type" value="Genomic_DNA"/>
</dbReference>